<sequence length="1534" mass="175295">MPYKHLEEKDLQKLKCQVQHSWDKRALEKLLNLSHSNTLSELQESWVESLKAEGGRTGSAGTKRNTVRTEATTGRGSEEKGSRAEANNGDPQRVQPSPEKPLGEVMEDMQRQLNLMQGEFSHRKNLSDRELVRHASGGLALQGIYKTSDERCLIQKKEELLCVPKEFVLRGPNQGTWVETKEFTSSQEESMFTQTVEKLGFSVTALAKRGGWGMRLEAGMDQSMHSESKKIQQSQSKHSYFCSTKFICIQLASCIFPIDQLQLSNAALQGLKYIEDLLSQSEDPDKLLLLRHRTEAFFQRFGSHANQGPLHLGGIYWWKSISEGFQKEQLAEVKQQAAEALDIYIRGSCRGFGVNTGTDLDVSDSHSKKASQRATFQNLQTKVQFSVAQTGGPPEANDFLDWKAGLVANNQTWCVIDRGPQLVPVWDIVLSSHRSYFRDPLKVANCLKDNYTILTELTAQIQEGELLSIEREARIFLEDVKSWKVFDPEEQLRRLINFMQRLSQKTESYTIWTNICLKDWGLKNFLVNIVNFCKKSSSDGTKFIKSQLSSLLDPHIYTVTTFPQAHSIMQWIFQSEPREDNVHITQFSELIEIFKKTQNDLREVKANSESTELVEEAQRKLTYEVSLSLRSFLKYLRETGKPDTHILLLLIASGAGYHVVHNIFQYLLGHDELDFLLDKMQIAQNKHQELKNICNYRAQAFLVLTGLTTVGIKAVSPEEKTQWLALIKHHMGQSLTKEVVYVLTKPEDHDWENLEKGLRLLIDGNYEAIVSSLPVEEVRKQLQSVFHEKKEHNEPQDNENKKEEVTENGALQDLLERLGLEHYYPREMSRANIQLIHKTSVYNTQPCSERELPFYFVQKLLMLDYGLRYLIIKHEEYTENQVYSAPQIKKRRLLIHMKIYLKKVVGNGFSASKSQIMNCLLSERKHDVFFHRHCKGSSRDCLLMGGVVEVAWFCPRREEQDRFDNCLNFTNLHGDAKEYEKQLTFLQEVSSIIVVLMSTSDDNKGNQKIVRDMCRSTKPLILLLDDKGKVTLGKSGSRLRIGIRNRNEADLIGELTTTIGHLLKLSNSALSLENCAQVARKQGMLIDEDQRDCKEAKEKAEALMTVLREMEIHQVKENLLPLQGKLWQHWCKKDKELYHLREKGNRSIEQHKKTHTKLYFLQWLNVALDNLTAGHLENLNEKKKALVQKEKQEATKSSSVKDWQKRIEAISREINDCTLGIEHILREAGQIYEALEETSPMKDTLFLSLPHIAADLMISGVPIELMDGDVSYVPLRWVAAVFDKLSEKLGDKRLFVLSVLGLKSSRKSTLLNALFGLQFTVSAGRCTRGAYIQLLKVEETFTAEIGFDFVLVVDTEGLRAPELSNKSQNHDNELATFVIGLGNLTLINIMGENPSEMQEVLQIVVQAFLRMKQVKISPGCLFVHQNVGEVTAKDQTMEGRRQLEQRLDQMAARAAEEEQCSDVNCFSDVIKFDANTHVYYFAHLWDGNPPMAPPNPHYSHNVQELKSRILVTGQQESRGSIMKISDVKFQVQDL</sequence>
<protein>
    <submittedName>
        <fullName evidence="1">Uncharacterized protein</fullName>
    </submittedName>
</protein>
<reference evidence="1" key="1">
    <citation type="submission" date="2023-05" db="EMBL/GenBank/DDBJ databases">
        <authorList>
            <consortium name="ELIXIR-Norway"/>
        </authorList>
    </citation>
    <scope>NUCLEOTIDE SEQUENCE</scope>
</reference>
<organism evidence="1 2">
    <name type="scientific">Rangifer tarandus platyrhynchus</name>
    <name type="common">Svalbard reindeer</name>
    <dbReference type="NCBI Taxonomy" id="3082113"/>
    <lineage>
        <taxon>Eukaryota</taxon>
        <taxon>Metazoa</taxon>
        <taxon>Chordata</taxon>
        <taxon>Craniata</taxon>
        <taxon>Vertebrata</taxon>
        <taxon>Euteleostomi</taxon>
        <taxon>Mammalia</taxon>
        <taxon>Eutheria</taxon>
        <taxon>Laurasiatheria</taxon>
        <taxon>Artiodactyla</taxon>
        <taxon>Ruminantia</taxon>
        <taxon>Pecora</taxon>
        <taxon>Cervidae</taxon>
        <taxon>Odocoileinae</taxon>
        <taxon>Rangifer</taxon>
    </lineage>
</organism>
<dbReference type="EMBL" id="OX596094">
    <property type="protein sequence ID" value="CAI9691962.1"/>
    <property type="molecule type" value="Genomic_DNA"/>
</dbReference>
<gene>
    <name evidence="1" type="ORF">MRATA1EN3_LOCUS3175</name>
</gene>
<name>A0ACB0DUN1_RANTA</name>
<evidence type="ECO:0000313" key="2">
    <source>
        <dbReference type="Proteomes" id="UP001162501"/>
    </source>
</evidence>
<proteinExistence type="predicted"/>
<evidence type="ECO:0000313" key="1">
    <source>
        <dbReference type="EMBL" id="CAI9691962.1"/>
    </source>
</evidence>
<accession>A0ACB0DUN1</accession>
<dbReference type="Proteomes" id="UP001162501">
    <property type="component" value="Chromosome 10"/>
</dbReference>